<gene>
    <name evidence="1" type="ORF">BLNAU_11484</name>
</gene>
<dbReference type="Proteomes" id="UP001281761">
    <property type="component" value="Unassembled WGS sequence"/>
</dbReference>
<accession>A0ABQ9XSL0</accession>
<evidence type="ECO:0000313" key="1">
    <source>
        <dbReference type="EMBL" id="KAK2953620.1"/>
    </source>
</evidence>
<dbReference type="EMBL" id="JARBJD010000089">
    <property type="protein sequence ID" value="KAK2953620.1"/>
    <property type="molecule type" value="Genomic_DNA"/>
</dbReference>
<proteinExistence type="predicted"/>
<comment type="caution">
    <text evidence="1">The sequence shown here is derived from an EMBL/GenBank/DDBJ whole genome shotgun (WGS) entry which is preliminary data.</text>
</comment>
<evidence type="ECO:0000313" key="2">
    <source>
        <dbReference type="Proteomes" id="UP001281761"/>
    </source>
</evidence>
<sequence>MDDADCIFTSTDFSYFPQFQASSSTRSISEQSENVSSSHMESSLSSTIPRPTFFVTPPKLSAHLVFSPSHSLTHSLPNQPQLRLTTPPSRHPPPLTQPALRRLDRLSPVFTCGTRGGRFVGSDSESEMTLSVWIEFLSCFTERGLKQ</sequence>
<keyword evidence="2" id="KW-1185">Reference proteome</keyword>
<organism evidence="1 2">
    <name type="scientific">Blattamonas nauphoetae</name>
    <dbReference type="NCBI Taxonomy" id="2049346"/>
    <lineage>
        <taxon>Eukaryota</taxon>
        <taxon>Metamonada</taxon>
        <taxon>Preaxostyla</taxon>
        <taxon>Oxymonadida</taxon>
        <taxon>Blattamonas</taxon>
    </lineage>
</organism>
<reference evidence="1 2" key="1">
    <citation type="journal article" date="2022" name="bioRxiv">
        <title>Genomics of Preaxostyla Flagellates Illuminates Evolutionary Transitions and the Path Towards Mitochondrial Loss.</title>
        <authorList>
            <person name="Novak L.V.F."/>
            <person name="Treitli S.C."/>
            <person name="Pyrih J."/>
            <person name="Halakuc P."/>
            <person name="Pipaliya S.V."/>
            <person name="Vacek V."/>
            <person name="Brzon O."/>
            <person name="Soukal P."/>
            <person name="Eme L."/>
            <person name="Dacks J.B."/>
            <person name="Karnkowska A."/>
            <person name="Elias M."/>
            <person name="Hampl V."/>
        </authorList>
    </citation>
    <scope>NUCLEOTIDE SEQUENCE [LARGE SCALE GENOMIC DNA]</scope>
    <source>
        <strain evidence="1">NAU3</strain>
        <tissue evidence="1">Gut</tissue>
    </source>
</reference>
<protein>
    <submittedName>
        <fullName evidence="1">Uncharacterized protein</fullName>
    </submittedName>
</protein>
<name>A0ABQ9XSL0_9EUKA</name>